<dbReference type="Proteomes" id="UP000231259">
    <property type="component" value="Unassembled WGS sequence"/>
</dbReference>
<comment type="caution">
    <text evidence="1">The sequence shown here is derived from an EMBL/GenBank/DDBJ whole genome shotgun (WGS) entry which is preliminary data.</text>
</comment>
<dbReference type="AlphaFoldDB" id="A0A2G8RED0"/>
<reference evidence="1 2" key="1">
    <citation type="submission" date="2013-09" db="EMBL/GenBank/DDBJ databases">
        <title>Genome sequencing of Phaeobacter antarcticus sp. nov. SM1211.</title>
        <authorList>
            <person name="Zhang X.-Y."/>
            <person name="Liu C."/>
            <person name="Chen X.-L."/>
            <person name="Xie B.-B."/>
            <person name="Qin Q.-L."/>
            <person name="Rong J.-C."/>
            <person name="Zhang Y.-Z."/>
        </authorList>
    </citation>
    <scope>NUCLEOTIDE SEQUENCE [LARGE SCALE GENOMIC DNA]</scope>
    <source>
        <strain evidence="1 2">SM1211</strain>
    </source>
</reference>
<evidence type="ECO:0000313" key="1">
    <source>
        <dbReference type="EMBL" id="PIL19900.1"/>
    </source>
</evidence>
<dbReference type="EMBL" id="AWWI01000079">
    <property type="protein sequence ID" value="PIL19900.1"/>
    <property type="molecule type" value="Genomic_DNA"/>
</dbReference>
<evidence type="ECO:0000313" key="2">
    <source>
        <dbReference type="Proteomes" id="UP000231259"/>
    </source>
</evidence>
<proteinExistence type="predicted"/>
<name>A0A2G8RED0_9RHOB</name>
<accession>A0A2G8RED0</accession>
<protein>
    <submittedName>
        <fullName evidence="1">Uncharacterized protein</fullName>
    </submittedName>
</protein>
<organism evidence="1 2">
    <name type="scientific">Puniceibacterium antarcticum</name>
    <dbReference type="NCBI Taxonomy" id="1206336"/>
    <lineage>
        <taxon>Bacteria</taxon>
        <taxon>Pseudomonadati</taxon>
        <taxon>Pseudomonadota</taxon>
        <taxon>Alphaproteobacteria</taxon>
        <taxon>Rhodobacterales</taxon>
        <taxon>Paracoccaceae</taxon>
        <taxon>Puniceibacterium</taxon>
    </lineage>
</organism>
<keyword evidence="2" id="KW-1185">Reference proteome</keyword>
<sequence length="98" mass="11350">MPPGHEHLVKSLQQDLRFVMMGVIDQSLRKKLCRAQTTICQRFTFCALYKALCVLHALTINPLKKIMFFMKGQRKIICHVSFILILRNCVGPEYPLSE</sequence>
<gene>
    <name evidence="1" type="ORF">P775_12540</name>
</gene>